<evidence type="ECO:0000313" key="4">
    <source>
        <dbReference type="Proteomes" id="UP000029647"/>
    </source>
</evidence>
<evidence type="ECO:0000313" key="2">
    <source>
        <dbReference type="EMBL" id="GAL74705.1"/>
    </source>
</evidence>
<comment type="caution">
    <text evidence="1">The sequence shown here is derived from an EMBL/GenBank/DDBJ whole genome shotgun (WGS) entry which is preliminary data.</text>
</comment>
<gene>
    <name evidence="2" type="ORF">JCM19275_3560</name>
    <name evidence="1" type="ORF">JCM19314_2295</name>
</gene>
<dbReference type="GO" id="GO:0003987">
    <property type="term" value="F:acetate-CoA ligase activity"/>
    <property type="evidence" value="ECO:0007669"/>
    <property type="project" value="UniProtKB-EC"/>
</dbReference>
<name>A0A090QDE0_NONUL</name>
<dbReference type="Proteomes" id="UP000029226">
    <property type="component" value="Unassembled WGS sequence"/>
</dbReference>
<dbReference type="Proteomes" id="UP000029647">
    <property type="component" value="Unassembled WGS sequence"/>
</dbReference>
<evidence type="ECO:0000313" key="3">
    <source>
        <dbReference type="Proteomes" id="UP000029226"/>
    </source>
</evidence>
<dbReference type="EC" id="6.2.1.1" evidence="1"/>
<sequence length="42" mass="4960">MRKLLRNIADVDDFKVPSTLNDIQIISEIQDIYKSHRIGKFQ</sequence>
<protein>
    <submittedName>
        <fullName evidence="1">Acetyl-coenzyme A synthetase</fullName>
        <ecNumber evidence="1">6.2.1.1</ecNumber>
    </submittedName>
</protein>
<keyword evidence="1" id="KW-0436">Ligase</keyword>
<reference evidence="3 4" key="1">
    <citation type="journal article" date="2014" name="Genome Announc.">
        <title>Draft Genome Sequences of Marine Flavobacterium Nonlabens Strains NR17, NR24, NR27, NR32, NR33, and Ara13.</title>
        <authorList>
            <person name="Nakanishi M."/>
            <person name="Meirelles P."/>
            <person name="Suzuki R."/>
            <person name="Takatani N."/>
            <person name="Mino S."/>
            <person name="Suda W."/>
            <person name="Oshima K."/>
            <person name="Hattori M."/>
            <person name="Ohkuma M."/>
            <person name="Hosokawa M."/>
            <person name="Miyashita K."/>
            <person name="Thompson F.L."/>
            <person name="Niwa A."/>
            <person name="Sawabe T."/>
            <person name="Sawabe T."/>
        </authorList>
    </citation>
    <scope>NUCLEOTIDE SEQUENCE [LARGE SCALE GENOMIC DNA]</scope>
    <source>
        <strain evidence="2">JCM 19275</strain>
        <strain evidence="1">JCM 19314</strain>
        <strain evidence="4">JCM19275</strain>
        <strain evidence="3">JCM19314</strain>
    </source>
</reference>
<organism evidence="1 3">
    <name type="scientific">Nonlabens ulvanivorans</name>
    <name type="common">Persicivirga ulvanivorans</name>
    <dbReference type="NCBI Taxonomy" id="906888"/>
    <lineage>
        <taxon>Bacteria</taxon>
        <taxon>Pseudomonadati</taxon>
        <taxon>Bacteroidota</taxon>
        <taxon>Flavobacteriia</taxon>
        <taxon>Flavobacteriales</taxon>
        <taxon>Flavobacteriaceae</taxon>
        <taxon>Nonlabens</taxon>
    </lineage>
</organism>
<proteinExistence type="predicted"/>
<dbReference type="EMBL" id="BBMM01000008">
    <property type="protein sequence ID" value="GAL01095.1"/>
    <property type="molecule type" value="Genomic_DNA"/>
</dbReference>
<accession>A0A090QDE0</accession>
<evidence type="ECO:0000313" key="1">
    <source>
        <dbReference type="EMBL" id="GAL01095.1"/>
    </source>
</evidence>
<dbReference type="EMBL" id="BBNT01000002">
    <property type="protein sequence ID" value="GAL74705.1"/>
    <property type="molecule type" value="Genomic_DNA"/>
</dbReference>
<dbReference type="AlphaFoldDB" id="A0A090QDE0"/>